<evidence type="ECO:0000313" key="3">
    <source>
        <dbReference type="Proteomes" id="UP001054889"/>
    </source>
</evidence>
<organism evidence="2 3">
    <name type="scientific">Eleusine coracana subsp. coracana</name>
    <dbReference type="NCBI Taxonomy" id="191504"/>
    <lineage>
        <taxon>Eukaryota</taxon>
        <taxon>Viridiplantae</taxon>
        <taxon>Streptophyta</taxon>
        <taxon>Embryophyta</taxon>
        <taxon>Tracheophyta</taxon>
        <taxon>Spermatophyta</taxon>
        <taxon>Magnoliopsida</taxon>
        <taxon>Liliopsida</taxon>
        <taxon>Poales</taxon>
        <taxon>Poaceae</taxon>
        <taxon>PACMAD clade</taxon>
        <taxon>Chloridoideae</taxon>
        <taxon>Cynodonteae</taxon>
        <taxon>Eleusininae</taxon>
        <taxon>Eleusine</taxon>
    </lineage>
</organism>
<dbReference type="Proteomes" id="UP001054889">
    <property type="component" value="Unassembled WGS sequence"/>
</dbReference>
<protein>
    <recommendedName>
        <fullName evidence="4">RRM domain-containing protein</fullName>
    </recommendedName>
</protein>
<accession>A0AAV5FNS1</accession>
<evidence type="ECO:0008006" key="4">
    <source>
        <dbReference type="Google" id="ProtNLM"/>
    </source>
</evidence>
<dbReference type="EMBL" id="BQKI01000088">
    <property type="protein sequence ID" value="GJN36427.1"/>
    <property type="molecule type" value="Genomic_DNA"/>
</dbReference>
<reference evidence="2" key="2">
    <citation type="submission" date="2021-12" db="EMBL/GenBank/DDBJ databases">
        <title>Resequencing data analysis of finger millet.</title>
        <authorList>
            <person name="Hatakeyama M."/>
            <person name="Aluri S."/>
            <person name="Balachadran M.T."/>
            <person name="Sivarajan S.R."/>
            <person name="Poveda L."/>
            <person name="Shimizu-Inatsugi R."/>
            <person name="Schlapbach R."/>
            <person name="Sreeman S.M."/>
            <person name="Shimizu K.K."/>
        </authorList>
    </citation>
    <scope>NUCLEOTIDE SEQUENCE</scope>
</reference>
<keyword evidence="3" id="KW-1185">Reference proteome</keyword>
<comment type="caution">
    <text evidence="2">The sequence shown here is derived from an EMBL/GenBank/DDBJ whole genome shotgun (WGS) entry which is preliminary data.</text>
</comment>
<dbReference type="PANTHER" id="PTHR35491:SF9">
    <property type="entry name" value="RRM DOMAIN-CONTAINING PROTEIN"/>
    <property type="match status" value="1"/>
</dbReference>
<reference evidence="2" key="1">
    <citation type="journal article" date="2018" name="DNA Res.">
        <title>Multiple hybrid de novo genome assembly of finger millet, an orphan allotetraploid crop.</title>
        <authorList>
            <person name="Hatakeyama M."/>
            <person name="Aluri S."/>
            <person name="Balachadran M.T."/>
            <person name="Sivarajan S.R."/>
            <person name="Patrignani A."/>
            <person name="Gruter S."/>
            <person name="Poveda L."/>
            <person name="Shimizu-Inatsugi R."/>
            <person name="Baeten J."/>
            <person name="Francoijs K.J."/>
            <person name="Nataraja K.N."/>
            <person name="Reddy Y.A.N."/>
            <person name="Phadnis S."/>
            <person name="Ravikumar R.L."/>
            <person name="Schlapbach R."/>
            <person name="Sreeman S.M."/>
            <person name="Shimizu K.K."/>
        </authorList>
    </citation>
    <scope>NUCLEOTIDE SEQUENCE</scope>
</reference>
<proteinExistence type="predicted"/>
<evidence type="ECO:0000256" key="1">
    <source>
        <dbReference type="SAM" id="MobiDB-lite"/>
    </source>
</evidence>
<dbReference type="AlphaFoldDB" id="A0AAV5FNS1"/>
<evidence type="ECO:0000313" key="2">
    <source>
        <dbReference type="EMBL" id="GJN36427.1"/>
    </source>
</evidence>
<feature type="compositionally biased region" description="Low complexity" evidence="1">
    <location>
        <begin position="148"/>
        <end position="157"/>
    </location>
</feature>
<sequence length="335" mass="36633">MEMEMELGPPAAAGAAIEEAKRARKRSRYLSPPYTDDDDAEVLQLQQLQVVKDDDDGGKEEPPLNVCAADVLSALRDAALLSLDPNAAQALRFIALFRTKKRTSTSIRIREEETESPTICSSCQCQEEENAPALDEKRADANFAVNAANGAATSAPRNPKRRKKMINSSSRSGQKHFKNPVALVLDFAQGEGATPPLPSRDDLVSTFRRFGSVIHSETGILQDQRSARVVFATRAEAEAAYACAGTLGHPFTCLQDLPPITLTAASPPVPKLPLKDVRNNLEKMILSLTSRSDSFKDASPQQAKHLVGEMQGLLAKIVFQKMHDNIRIRIYQNLA</sequence>
<name>A0AAV5FNS1_ELECO</name>
<dbReference type="PANTHER" id="PTHR35491">
    <property type="entry name" value="OS12G0638500-LIKE PROTEIN"/>
    <property type="match status" value="1"/>
</dbReference>
<gene>
    <name evidence="2" type="primary">gb25286</name>
    <name evidence="2" type="ORF">PR202_gb25286</name>
</gene>
<feature type="region of interest" description="Disordered" evidence="1">
    <location>
        <begin position="148"/>
        <end position="175"/>
    </location>
</feature>